<dbReference type="EMBL" id="CP031306">
    <property type="protein sequence ID" value="QCC56602.1"/>
    <property type="molecule type" value="Genomic_DNA"/>
</dbReference>
<evidence type="ECO:0000256" key="1">
    <source>
        <dbReference type="SAM" id="MobiDB-lite"/>
    </source>
</evidence>
<dbReference type="KEGG" id="nbg:DV706_19100"/>
<evidence type="ECO:0000313" key="3">
    <source>
        <dbReference type="EMBL" id="QCC56602.1"/>
    </source>
</evidence>
<dbReference type="GeneID" id="39853389"/>
<evidence type="ECO:0000259" key="2">
    <source>
        <dbReference type="Pfam" id="PF26490"/>
    </source>
</evidence>
<protein>
    <recommendedName>
        <fullName evidence="2">DUF8159 domain-containing protein</fullName>
    </recommendedName>
</protein>
<organism evidence="3 4">
    <name type="scientific">Natronorubrum bangense</name>
    <dbReference type="NCBI Taxonomy" id="61858"/>
    <lineage>
        <taxon>Archaea</taxon>
        <taxon>Methanobacteriati</taxon>
        <taxon>Methanobacteriota</taxon>
        <taxon>Stenosarchaea group</taxon>
        <taxon>Halobacteria</taxon>
        <taxon>Halobacteriales</taxon>
        <taxon>Natrialbaceae</taxon>
        <taxon>Natronorubrum</taxon>
    </lineage>
</organism>
<feature type="domain" description="DUF8159" evidence="2">
    <location>
        <begin position="52"/>
        <end position="165"/>
    </location>
</feature>
<dbReference type="InterPro" id="IPR058473">
    <property type="entry name" value="DUF8159"/>
</dbReference>
<feature type="region of interest" description="Disordered" evidence="1">
    <location>
        <begin position="163"/>
        <end position="212"/>
    </location>
</feature>
<feature type="compositionally biased region" description="Acidic residues" evidence="1">
    <location>
        <begin position="167"/>
        <end position="212"/>
    </location>
</feature>
<dbReference type="PROSITE" id="PS51257">
    <property type="entry name" value="PROKAR_LIPOPROTEIN"/>
    <property type="match status" value="1"/>
</dbReference>
<feature type="compositionally biased region" description="Acidic residues" evidence="1">
    <location>
        <begin position="29"/>
        <end position="52"/>
    </location>
</feature>
<reference evidence="3 4" key="1">
    <citation type="journal article" date="2019" name="Nat. Commun.">
        <title>A new type of DNA phosphorothioation-based antiviral system in archaea.</title>
        <authorList>
            <person name="Xiong L."/>
            <person name="Liu S."/>
            <person name="Chen S."/>
            <person name="Xiao Y."/>
            <person name="Zhu B."/>
            <person name="Gao Y."/>
            <person name="Zhang Y."/>
            <person name="Chen B."/>
            <person name="Luo J."/>
            <person name="Deng Z."/>
            <person name="Chen X."/>
            <person name="Wang L."/>
            <person name="Chen S."/>
        </authorList>
    </citation>
    <scope>NUCLEOTIDE SEQUENCE [LARGE SCALE GENOMIC DNA]</scope>
    <source>
        <strain evidence="3 4">JCM 10635</strain>
        <plasmid evidence="3 4">unnamed1</plasmid>
    </source>
</reference>
<feature type="region of interest" description="Disordered" evidence="1">
    <location>
        <begin position="20"/>
        <end position="52"/>
    </location>
</feature>
<name>A0A4D6HTR5_9EURY</name>
<dbReference type="AlphaFoldDB" id="A0A4D6HTR5"/>
<geneLocation type="plasmid" evidence="3">
    <name>unnamed1</name>
</geneLocation>
<evidence type="ECO:0000313" key="4">
    <source>
        <dbReference type="Proteomes" id="UP000296822"/>
    </source>
</evidence>
<accession>A0A4D6HTR5</accession>
<sequence length="212" mass="23004">MERRTLLTAVAGMLVVSAGCTSLGSDGNGDGDEDGDEDESTSENGDDAELSESELLEQFQATLEDRGFEQVDIAPVDDGLELGYDASGTSDDNVATEIELITDGYTTTIESGSSTAYLEATAYDPEDGEMVDYFTIETEWVEAYLDENLEWPELLSRIAETFVSTEPVDDAEDGDDGDEQEEDENGDEQDGDEDGSEDESNESDEDTDEDDE</sequence>
<dbReference type="Pfam" id="PF26490">
    <property type="entry name" value="DUF8159"/>
    <property type="match status" value="1"/>
</dbReference>
<dbReference type="Proteomes" id="UP000296822">
    <property type="component" value="Plasmid unnamed1"/>
</dbReference>
<proteinExistence type="predicted"/>
<keyword evidence="3" id="KW-0614">Plasmid</keyword>
<gene>
    <name evidence="3" type="ORF">DV706_19100</name>
</gene>
<dbReference type="RefSeq" id="WP_136350978.1">
    <property type="nucleotide sequence ID" value="NZ_CP031306.1"/>
</dbReference>